<dbReference type="SMART" id="SM00342">
    <property type="entry name" value="HTH_ARAC"/>
    <property type="match status" value="1"/>
</dbReference>
<keyword evidence="12" id="KW-1185">Reference proteome</keyword>
<dbReference type="InterPro" id="IPR018060">
    <property type="entry name" value="HTH_AraC"/>
</dbReference>
<dbReference type="Proteomes" id="UP000289856">
    <property type="component" value="Chromosome"/>
</dbReference>
<organism evidence="11 12">
    <name type="scientific">Cohnella abietis</name>
    <dbReference type="NCBI Taxonomy" id="2507935"/>
    <lineage>
        <taxon>Bacteria</taxon>
        <taxon>Bacillati</taxon>
        <taxon>Bacillota</taxon>
        <taxon>Bacilli</taxon>
        <taxon>Bacillales</taxon>
        <taxon>Paenibacillaceae</taxon>
        <taxon>Cohnella</taxon>
    </lineage>
</organism>
<dbReference type="PANTHER" id="PTHR42713:SF3">
    <property type="entry name" value="TRANSCRIPTIONAL REGULATORY PROTEIN HPTR"/>
    <property type="match status" value="1"/>
</dbReference>
<evidence type="ECO:0000256" key="3">
    <source>
        <dbReference type="ARBA" id="ARBA00022553"/>
    </source>
</evidence>
<gene>
    <name evidence="11" type="ORF">KCTCHS21_09180</name>
</gene>
<dbReference type="SUPFAM" id="SSF52172">
    <property type="entry name" value="CheY-like"/>
    <property type="match status" value="1"/>
</dbReference>
<evidence type="ECO:0000256" key="8">
    <source>
        <dbReference type="PROSITE-ProRule" id="PRU00169"/>
    </source>
</evidence>
<sequence>MYKLLFVDDEVLVREAIRYQMNWAEYGFECIGVSQDGIEALEFVENNRPDVVLTDIGMPFMDGLELTRELAERYPSIKVIILTGYDDFEYAQQAIKLNAVDYILKPVTPEEIGGVLGKLKSELDLSMRERQDYEHLKRHLTESWPLLRERFLERMMTSQMSEKEKGEGWDYFQMNWKGSHVVELVMVVEDFLWSQPVTTSDQQLIWFAVYNVTQEIVSKHTGAVVFRDRDNRVLTLLSHADPIELQEEALRLAEEIHQVVTSILPAKVSIGIGDVAELGSNVSNAHQTALWALEYRFVIGPNSIIRLSDMVQRHRHEVFPIITWESELITKLKTGTKEEMEVWVTRLFAALRDQLYPGDVCHIYLQRLVLTLMHTLYEVNNNHVQSPQHAENPIQKIAKFSTLLDTEEWMRNLCVEALLEIKSMRQDYNLLQIAKAIAFFKANFNDPELSIKSVSSHISMSTSYFSMLFKQNKGKTFIEFVTHERMEKAKELLNLTSMKSYEIAYEVGYSDPHYFSGAFKKHTGDSPTDYRLKMTTEKA</sequence>
<dbReference type="SMART" id="SM00448">
    <property type="entry name" value="REC"/>
    <property type="match status" value="1"/>
</dbReference>
<dbReference type="Gene3D" id="3.40.50.2300">
    <property type="match status" value="1"/>
</dbReference>
<dbReference type="GO" id="GO:0000160">
    <property type="term" value="P:phosphorelay signal transduction system"/>
    <property type="evidence" value="ECO:0007669"/>
    <property type="project" value="UniProtKB-KW"/>
</dbReference>
<evidence type="ECO:0000256" key="6">
    <source>
        <dbReference type="ARBA" id="ARBA00023125"/>
    </source>
</evidence>
<evidence type="ECO:0000259" key="10">
    <source>
        <dbReference type="PROSITE" id="PS50110"/>
    </source>
</evidence>
<dbReference type="InterPro" id="IPR011006">
    <property type="entry name" value="CheY-like_superfamily"/>
</dbReference>
<keyword evidence="6" id="KW-0238">DNA-binding</keyword>
<keyword evidence="5" id="KW-0805">Transcription regulation</keyword>
<protein>
    <recommendedName>
        <fullName evidence="13">DNA-binding response regulator</fullName>
    </recommendedName>
</protein>
<evidence type="ECO:0008006" key="13">
    <source>
        <dbReference type="Google" id="ProtNLM"/>
    </source>
</evidence>
<evidence type="ECO:0000313" key="12">
    <source>
        <dbReference type="Proteomes" id="UP000289856"/>
    </source>
</evidence>
<dbReference type="Gene3D" id="1.10.10.60">
    <property type="entry name" value="Homeodomain-like"/>
    <property type="match status" value="2"/>
</dbReference>
<keyword evidence="2" id="KW-0963">Cytoplasm</keyword>
<dbReference type="EMBL" id="AP019400">
    <property type="protein sequence ID" value="BBI31519.1"/>
    <property type="molecule type" value="Genomic_DNA"/>
</dbReference>
<name>A0A3T1D0H6_9BACL</name>
<accession>A0A3T1D0H6</accession>
<dbReference type="GO" id="GO:0005737">
    <property type="term" value="C:cytoplasm"/>
    <property type="evidence" value="ECO:0007669"/>
    <property type="project" value="UniProtKB-SubCell"/>
</dbReference>
<dbReference type="PROSITE" id="PS50110">
    <property type="entry name" value="RESPONSE_REGULATORY"/>
    <property type="match status" value="1"/>
</dbReference>
<keyword evidence="4" id="KW-0902">Two-component regulatory system</keyword>
<keyword evidence="3 8" id="KW-0597">Phosphoprotein</keyword>
<dbReference type="SUPFAM" id="SSF46689">
    <property type="entry name" value="Homeodomain-like"/>
    <property type="match status" value="1"/>
</dbReference>
<evidence type="ECO:0000256" key="5">
    <source>
        <dbReference type="ARBA" id="ARBA00023015"/>
    </source>
</evidence>
<evidence type="ECO:0000256" key="7">
    <source>
        <dbReference type="ARBA" id="ARBA00023163"/>
    </source>
</evidence>
<dbReference type="GO" id="GO:0043565">
    <property type="term" value="F:sequence-specific DNA binding"/>
    <property type="evidence" value="ECO:0007669"/>
    <property type="project" value="InterPro"/>
</dbReference>
<comment type="subcellular location">
    <subcellularLocation>
        <location evidence="1">Cytoplasm</location>
    </subcellularLocation>
</comment>
<dbReference type="KEGG" id="cohn:KCTCHS21_09180"/>
<feature type="domain" description="Response regulatory" evidence="10">
    <location>
        <begin position="3"/>
        <end position="120"/>
    </location>
</feature>
<dbReference type="AlphaFoldDB" id="A0A3T1D0H6"/>
<keyword evidence="7" id="KW-0804">Transcription</keyword>
<feature type="modified residue" description="4-aspartylphosphate" evidence="8">
    <location>
        <position position="55"/>
    </location>
</feature>
<dbReference type="PANTHER" id="PTHR42713">
    <property type="entry name" value="HISTIDINE KINASE-RELATED"/>
    <property type="match status" value="1"/>
</dbReference>
<dbReference type="GO" id="GO:0003700">
    <property type="term" value="F:DNA-binding transcription factor activity"/>
    <property type="evidence" value="ECO:0007669"/>
    <property type="project" value="InterPro"/>
</dbReference>
<dbReference type="Pfam" id="PF12833">
    <property type="entry name" value="HTH_18"/>
    <property type="match status" value="1"/>
</dbReference>
<dbReference type="CDD" id="cd17536">
    <property type="entry name" value="REC_YesN-like"/>
    <property type="match status" value="1"/>
</dbReference>
<dbReference type="InterPro" id="IPR009057">
    <property type="entry name" value="Homeodomain-like_sf"/>
</dbReference>
<reference evidence="11 12" key="1">
    <citation type="submission" date="2019-01" db="EMBL/GenBank/DDBJ databases">
        <title>Complete genome sequence of Cohnella hallensis HS21 isolated from Korean fir (Abies koreana) rhizospheric soil.</title>
        <authorList>
            <person name="Jiang L."/>
            <person name="Kang S.W."/>
            <person name="Kim S."/>
            <person name="Jung J."/>
            <person name="Kim C.Y."/>
            <person name="Kim D.H."/>
            <person name="Kim S.W."/>
            <person name="Lee J."/>
        </authorList>
    </citation>
    <scope>NUCLEOTIDE SEQUENCE [LARGE SCALE GENOMIC DNA]</scope>
    <source>
        <strain evidence="11 12">HS21</strain>
    </source>
</reference>
<evidence type="ECO:0000313" key="11">
    <source>
        <dbReference type="EMBL" id="BBI31519.1"/>
    </source>
</evidence>
<dbReference type="Pfam" id="PF00072">
    <property type="entry name" value="Response_reg"/>
    <property type="match status" value="1"/>
</dbReference>
<evidence type="ECO:0000259" key="9">
    <source>
        <dbReference type="PROSITE" id="PS01124"/>
    </source>
</evidence>
<dbReference type="PROSITE" id="PS01124">
    <property type="entry name" value="HTH_ARAC_FAMILY_2"/>
    <property type="match status" value="1"/>
</dbReference>
<proteinExistence type="predicted"/>
<dbReference type="RefSeq" id="WP_162309264.1">
    <property type="nucleotide sequence ID" value="NZ_AP019400.1"/>
</dbReference>
<feature type="domain" description="HTH araC/xylS-type" evidence="9">
    <location>
        <begin position="434"/>
        <end position="533"/>
    </location>
</feature>
<dbReference type="InterPro" id="IPR001789">
    <property type="entry name" value="Sig_transdc_resp-reg_receiver"/>
</dbReference>
<evidence type="ECO:0000256" key="1">
    <source>
        <dbReference type="ARBA" id="ARBA00004496"/>
    </source>
</evidence>
<dbReference type="InterPro" id="IPR051552">
    <property type="entry name" value="HptR"/>
</dbReference>
<evidence type="ECO:0000256" key="4">
    <source>
        <dbReference type="ARBA" id="ARBA00023012"/>
    </source>
</evidence>
<evidence type="ECO:0000256" key="2">
    <source>
        <dbReference type="ARBA" id="ARBA00022490"/>
    </source>
</evidence>